<sequence>MNGICYELDIIAYIIADMRTKAAKNLIFALQVHLEQVKADIKDNTNITQVENQLQTERNMAYINNCWGGPSRAALSPGNIECSNYKLLTMKIKILEAILAMERHPDDHACQSAAILHELLNEMENLRVE</sequence>
<evidence type="ECO:0000313" key="2">
    <source>
        <dbReference type="Proteomes" id="UP001151760"/>
    </source>
</evidence>
<gene>
    <name evidence="1" type="ORF">Tco_1110320</name>
</gene>
<keyword evidence="2" id="KW-1185">Reference proteome</keyword>
<name>A0ABQ5IIJ1_9ASTR</name>
<comment type="caution">
    <text evidence="1">The sequence shown here is derived from an EMBL/GenBank/DDBJ whole genome shotgun (WGS) entry which is preliminary data.</text>
</comment>
<dbReference type="EMBL" id="BQNB010020820">
    <property type="protein sequence ID" value="GJT99981.1"/>
    <property type="molecule type" value="Genomic_DNA"/>
</dbReference>
<reference evidence="1" key="1">
    <citation type="journal article" date="2022" name="Int. J. Mol. Sci.">
        <title>Draft Genome of Tanacetum Coccineum: Genomic Comparison of Closely Related Tanacetum-Family Plants.</title>
        <authorList>
            <person name="Yamashiro T."/>
            <person name="Shiraishi A."/>
            <person name="Nakayama K."/>
            <person name="Satake H."/>
        </authorList>
    </citation>
    <scope>NUCLEOTIDE SEQUENCE</scope>
</reference>
<protein>
    <submittedName>
        <fullName evidence="1">Uncharacterized protein</fullName>
    </submittedName>
</protein>
<reference evidence="1" key="2">
    <citation type="submission" date="2022-01" db="EMBL/GenBank/DDBJ databases">
        <authorList>
            <person name="Yamashiro T."/>
            <person name="Shiraishi A."/>
            <person name="Satake H."/>
            <person name="Nakayama K."/>
        </authorList>
    </citation>
    <scope>NUCLEOTIDE SEQUENCE</scope>
</reference>
<evidence type="ECO:0000313" key="1">
    <source>
        <dbReference type="EMBL" id="GJT99981.1"/>
    </source>
</evidence>
<dbReference type="Proteomes" id="UP001151760">
    <property type="component" value="Unassembled WGS sequence"/>
</dbReference>
<accession>A0ABQ5IIJ1</accession>
<organism evidence="1 2">
    <name type="scientific">Tanacetum coccineum</name>
    <dbReference type="NCBI Taxonomy" id="301880"/>
    <lineage>
        <taxon>Eukaryota</taxon>
        <taxon>Viridiplantae</taxon>
        <taxon>Streptophyta</taxon>
        <taxon>Embryophyta</taxon>
        <taxon>Tracheophyta</taxon>
        <taxon>Spermatophyta</taxon>
        <taxon>Magnoliopsida</taxon>
        <taxon>eudicotyledons</taxon>
        <taxon>Gunneridae</taxon>
        <taxon>Pentapetalae</taxon>
        <taxon>asterids</taxon>
        <taxon>campanulids</taxon>
        <taxon>Asterales</taxon>
        <taxon>Asteraceae</taxon>
        <taxon>Asteroideae</taxon>
        <taxon>Anthemideae</taxon>
        <taxon>Anthemidinae</taxon>
        <taxon>Tanacetum</taxon>
    </lineage>
</organism>
<proteinExistence type="predicted"/>